<protein>
    <submittedName>
        <fullName evidence="1">Alpha beta hydrolase fold-3 domain-containing protein</fullName>
    </submittedName>
</protein>
<sequence>MLNSIRLSIINHAEPSRQPLPGTENTDYELDFKIPMRDGHENSARLFKPASPVSDRATVVIIHGGGFTVGHPTHVSHYARAVARLFGTTVLCITYRLAPEFKFPTAPNDVWDSLEWIFSADNSSAAALGSYNKAKFIIGGVSAGANLSAVTAQKWISAKRAPNLVGVWLSIPWLLEPEILPEKYADVWLSRDQNAKALVVDQETLDVVKAFYQPDVSSTDFSPFNDRNAHKGLSPVYLQVCGQDPLRDDGIIYEKVLGDNGVPTKIDTYQGVPHGFADVLPTFPLAQKYIADTMKGFGWLFGVETSDSEIAQAFAPA</sequence>
<keyword evidence="1" id="KW-0378">Hydrolase</keyword>
<comment type="caution">
    <text evidence="1">The sequence shown here is derived from an EMBL/GenBank/DDBJ whole genome shotgun (WGS) entry which is preliminary data.</text>
</comment>
<organism evidence="1 2">
    <name type="scientific">Colletotrichum truncatum</name>
    <name type="common">Anthracnose fungus</name>
    <name type="synonym">Colletotrichum capsici</name>
    <dbReference type="NCBI Taxonomy" id="5467"/>
    <lineage>
        <taxon>Eukaryota</taxon>
        <taxon>Fungi</taxon>
        <taxon>Dikarya</taxon>
        <taxon>Ascomycota</taxon>
        <taxon>Pezizomycotina</taxon>
        <taxon>Sordariomycetes</taxon>
        <taxon>Hypocreomycetidae</taxon>
        <taxon>Glomerellales</taxon>
        <taxon>Glomerellaceae</taxon>
        <taxon>Colletotrichum</taxon>
        <taxon>Colletotrichum truncatum species complex</taxon>
    </lineage>
</organism>
<reference evidence="1 2" key="1">
    <citation type="journal article" date="2020" name="Phytopathology">
        <title>Genome Sequence Resources of Colletotrichum truncatum, C. plurivorum, C. musicola, and C. sojae: Four Species Pathogenic to Soybean (Glycine max).</title>
        <authorList>
            <person name="Rogerio F."/>
            <person name="Boufleur T.R."/>
            <person name="Ciampi-Guillardi M."/>
            <person name="Sukno S.A."/>
            <person name="Thon M.R."/>
            <person name="Massola Junior N.S."/>
            <person name="Baroncelli R."/>
        </authorList>
    </citation>
    <scope>NUCLEOTIDE SEQUENCE [LARGE SCALE GENOMIC DNA]</scope>
    <source>
        <strain evidence="1 2">CMES1059</strain>
    </source>
</reference>
<evidence type="ECO:0000313" key="2">
    <source>
        <dbReference type="Proteomes" id="UP000805649"/>
    </source>
</evidence>
<dbReference type="EMBL" id="VUJX02000007">
    <property type="protein sequence ID" value="KAL0933606.1"/>
    <property type="molecule type" value="Genomic_DNA"/>
</dbReference>
<gene>
    <name evidence="1" type="ORF">CTRU02_210405</name>
</gene>
<accession>A0ACC3YPG3</accession>
<dbReference type="Proteomes" id="UP000805649">
    <property type="component" value="Unassembled WGS sequence"/>
</dbReference>
<evidence type="ECO:0000313" key="1">
    <source>
        <dbReference type="EMBL" id="KAL0933606.1"/>
    </source>
</evidence>
<name>A0ACC3YPG3_COLTU</name>
<proteinExistence type="predicted"/>
<keyword evidence="2" id="KW-1185">Reference proteome</keyword>